<evidence type="ECO:0008006" key="4">
    <source>
        <dbReference type="Google" id="ProtNLM"/>
    </source>
</evidence>
<dbReference type="InterPro" id="IPR025098">
    <property type="entry name" value="DUF4013"/>
</dbReference>
<feature type="transmembrane region" description="Helical" evidence="1">
    <location>
        <begin position="165"/>
        <end position="198"/>
    </location>
</feature>
<accession>A0A2U1S6I5</accession>
<keyword evidence="1" id="KW-0812">Transmembrane</keyword>
<evidence type="ECO:0000313" key="3">
    <source>
        <dbReference type="Proteomes" id="UP000245577"/>
    </source>
</evidence>
<dbReference type="EMBL" id="MZGU01000004">
    <property type="protein sequence ID" value="PWB85700.1"/>
    <property type="molecule type" value="Genomic_DNA"/>
</dbReference>
<dbReference type="OrthoDB" id="107590at2157"/>
<keyword evidence="3" id="KW-1185">Reference proteome</keyword>
<feature type="transmembrane region" description="Helical" evidence="1">
    <location>
        <begin position="77"/>
        <end position="100"/>
    </location>
</feature>
<dbReference type="Proteomes" id="UP000245577">
    <property type="component" value="Unassembled WGS sequence"/>
</dbReference>
<feature type="transmembrane region" description="Helical" evidence="1">
    <location>
        <begin position="20"/>
        <end position="42"/>
    </location>
</feature>
<dbReference type="AlphaFoldDB" id="A0A2U1S6I5"/>
<feature type="transmembrane region" description="Helical" evidence="1">
    <location>
        <begin position="204"/>
        <end position="225"/>
    </location>
</feature>
<evidence type="ECO:0000256" key="1">
    <source>
        <dbReference type="SAM" id="Phobius"/>
    </source>
</evidence>
<organism evidence="2 3">
    <name type="scientific">Methanobrevibacter woesei</name>
    <dbReference type="NCBI Taxonomy" id="190976"/>
    <lineage>
        <taxon>Archaea</taxon>
        <taxon>Methanobacteriati</taxon>
        <taxon>Methanobacteriota</taxon>
        <taxon>Methanomada group</taxon>
        <taxon>Methanobacteria</taxon>
        <taxon>Methanobacteriales</taxon>
        <taxon>Methanobacteriaceae</taxon>
        <taxon>Methanobrevibacter</taxon>
    </lineage>
</organism>
<name>A0A2U1S6I5_9EURY</name>
<proteinExistence type="predicted"/>
<dbReference type="Pfam" id="PF13197">
    <property type="entry name" value="DUF4013"/>
    <property type="match status" value="1"/>
</dbReference>
<gene>
    <name evidence="2" type="ORF">MBBWO_05360</name>
</gene>
<keyword evidence="1" id="KW-1133">Transmembrane helix</keyword>
<dbReference type="RefSeq" id="WP_116669353.1">
    <property type="nucleotide sequence ID" value="NZ_MZGU01000004.1"/>
</dbReference>
<reference evidence="2 3" key="1">
    <citation type="submission" date="2017-03" db="EMBL/GenBank/DDBJ databases">
        <title>Genome sequence of Methanobrevibacter wosei.</title>
        <authorList>
            <person name="Poehlein A."/>
            <person name="Seedorf H."/>
            <person name="Daniel R."/>
        </authorList>
    </citation>
    <scope>NUCLEOTIDE SEQUENCE [LARGE SCALE GENOMIC DNA]</scope>
    <source>
        <strain evidence="2 3">DSM 11979</strain>
    </source>
</reference>
<feature type="transmembrane region" description="Helical" evidence="1">
    <location>
        <begin position="106"/>
        <end position="130"/>
    </location>
</feature>
<sequence length="241" mass="26885">MILEIYKDAFGYALKDGSTLLKLGVLSLFSFLIIPFIFLLGYEYRIIKTATEGMINGNETLPEFNNYTTMFKDGLKVLAVSIIYILISVVIFLLLFFIGLTTNMESIIVLAFIALIILNIISLIFSALAVTHMAANNGSINAAFHIRELKDIMQSIGVLKLVGSYFGIFLISAVISFVVYVFVFAVVGILGFAVSYVYVDIVPAFIWALSIIVDLFVALVVWPYLNIFSCRSYGLIYNLRE</sequence>
<protein>
    <recommendedName>
        <fullName evidence="4">DUF4013 domain-containing protein</fullName>
    </recommendedName>
</protein>
<comment type="caution">
    <text evidence="2">The sequence shown here is derived from an EMBL/GenBank/DDBJ whole genome shotgun (WGS) entry which is preliminary data.</text>
</comment>
<keyword evidence="1" id="KW-0472">Membrane</keyword>
<evidence type="ECO:0000313" key="2">
    <source>
        <dbReference type="EMBL" id="PWB85700.1"/>
    </source>
</evidence>